<protein>
    <submittedName>
        <fullName evidence="2">Uncharacterized protein</fullName>
    </submittedName>
</protein>
<evidence type="ECO:0000256" key="1">
    <source>
        <dbReference type="SAM" id="MobiDB-lite"/>
    </source>
</evidence>
<evidence type="ECO:0000313" key="2">
    <source>
        <dbReference type="EMBL" id="LAB64558.1"/>
    </source>
</evidence>
<reference evidence="2" key="2">
    <citation type="submission" date="2017-11" db="EMBL/GenBank/DDBJ databases">
        <title>Coralsnake Venomics: Analyses of Venom Gland Transcriptomes and Proteomes of Six Brazilian Taxa.</title>
        <authorList>
            <person name="Aird S.D."/>
            <person name="Jorge da Silva N."/>
            <person name="Qiu L."/>
            <person name="Villar-Briones A."/>
            <person name="Aparecida-Saddi V."/>
            <person name="Campos-Telles M.P."/>
            <person name="Grau M."/>
            <person name="Mikheyev A.S."/>
        </authorList>
    </citation>
    <scope>NUCLEOTIDE SEQUENCE</scope>
    <source>
        <tissue evidence="2">Venom_gland</tissue>
    </source>
</reference>
<accession>A0A2D4Q400</accession>
<reference evidence="2" key="1">
    <citation type="submission" date="2017-07" db="EMBL/GenBank/DDBJ databases">
        <authorList>
            <person name="Mikheyev A."/>
            <person name="Grau M."/>
        </authorList>
    </citation>
    <scope>NUCLEOTIDE SEQUENCE</scope>
    <source>
        <tissue evidence="2">Venom_gland</tissue>
    </source>
</reference>
<dbReference type="AlphaFoldDB" id="A0A2D4Q400"/>
<organism evidence="2">
    <name type="scientific">Micrurus surinamensis</name>
    <name type="common">Surinam coral snake</name>
    <dbReference type="NCBI Taxonomy" id="129470"/>
    <lineage>
        <taxon>Eukaryota</taxon>
        <taxon>Metazoa</taxon>
        <taxon>Chordata</taxon>
        <taxon>Craniata</taxon>
        <taxon>Vertebrata</taxon>
        <taxon>Euteleostomi</taxon>
        <taxon>Lepidosauria</taxon>
        <taxon>Squamata</taxon>
        <taxon>Bifurcata</taxon>
        <taxon>Unidentata</taxon>
        <taxon>Episquamata</taxon>
        <taxon>Toxicofera</taxon>
        <taxon>Serpentes</taxon>
        <taxon>Colubroidea</taxon>
        <taxon>Elapidae</taxon>
        <taxon>Elapinae</taxon>
        <taxon>Micrurus</taxon>
    </lineage>
</organism>
<feature type="region of interest" description="Disordered" evidence="1">
    <location>
        <begin position="79"/>
        <end position="98"/>
    </location>
</feature>
<name>A0A2D4Q400_MICSU</name>
<sequence length="115" mass="12772">MTPCSNRPYTIPDKWWSNLLYTFKAHGLGILGVEIHTSQHCTSPEDHLLPVTSGCPEDWASSVAAPSFPWAHLNSQAQTTPHPLEFPERSEGGLSSRAPSWRVEVKKSCFLRSKG</sequence>
<dbReference type="EMBL" id="IACN01113013">
    <property type="protein sequence ID" value="LAB64558.1"/>
    <property type="molecule type" value="Transcribed_RNA"/>
</dbReference>
<proteinExistence type="predicted"/>